<dbReference type="Proteomes" id="UP000317494">
    <property type="component" value="Unassembled WGS sequence"/>
</dbReference>
<gene>
    <name evidence="1" type="ORF">SeMB42_g03806</name>
</gene>
<reference evidence="1 2" key="1">
    <citation type="journal article" date="2019" name="Sci. Rep.">
        <title>Comparative genomics of chytrid fungi reveal insights into the obligate biotrophic and pathogenic lifestyle of Synchytrium endobioticum.</title>
        <authorList>
            <person name="van de Vossenberg B.T.L.H."/>
            <person name="Warris S."/>
            <person name="Nguyen H.D.T."/>
            <person name="van Gent-Pelzer M.P.E."/>
            <person name="Joly D.L."/>
            <person name="van de Geest H.C."/>
            <person name="Bonants P.J.M."/>
            <person name="Smith D.S."/>
            <person name="Levesque C.A."/>
            <person name="van der Lee T.A.J."/>
        </authorList>
    </citation>
    <scope>NUCLEOTIDE SEQUENCE [LARGE SCALE GENOMIC DNA]</scope>
    <source>
        <strain evidence="1 2">MB42</strain>
    </source>
</reference>
<organism evidence="1 2">
    <name type="scientific">Synchytrium endobioticum</name>
    <dbReference type="NCBI Taxonomy" id="286115"/>
    <lineage>
        <taxon>Eukaryota</taxon>
        <taxon>Fungi</taxon>
        <taxon>Fungi incertae sedis</taxon>
        <taxon>Chytridiomycota</taxon>
        <taxon>Chytridiomycota incertae sedis</taxon>
        <taxon>Chytridiomycetes</taxon>
        <taxon>Synchytriales</taxon>
        <taxon>Synchytriaceae</taxon>
        <taxon>Synchytrium</taxon>
    </lineage>
</organism>
<protein>
    <submittedName>
        <fullName evidence="1">Uncharacterized protein</fullName>
    </submittedName>
</protein>
<dbReference type="VEuPathDB" id="FungiDB:SeMB42_g03806"/>
<keyword evidence="2" id="KW-1185">Reference proteome</keyword>
<proteinExistence type="predicted"/>
<comment type="caution">
    <text evidence="1">The sequence shown here is derived from an EMBL/GenBank/DDBJ whole genome shotgun (WGS) entry which is preliminary data.</text>
</comment>
<accession>A0A507D4H2</accession>
<sequence length="98" mass="11014">MTVGSSIRRPTAGELIISCGCCYWRTFCFLCSCRSGHGRLLTYPGGCGARRKNHIKGSDNVMAVLINVESKLKYKIRRKQYAAIFEDIESKSDVDYLV</sequence>
<evidence type="ECO:0000313" key="1">
    <source>
        <dbReference type="EMBL" id="TPX46168.1"/>
    </source>
</evidence>
<evidence type="ECO:0000313" key="2">
    <source>
        <dbReference type="Proteomes" id="UP000317494"/>
    </source>
</evidence>
<dbReference type="AlphaFoldDB" id="A0A507D4H2"/>
<dbReference type="EMBL" id="QEAN01000142">
    <property type="protein sequence ID" value="TPX46168.1"/>
    <property type="molecule type" value="Genomic_DNA"/>
</dbReference>
<name>A0A507D4H2_9FUNG</name>